<dbReference type="GO" id="GO:0005829">
    <property type="term" value="C:cytosol"/>
    <property type="evidence" value="ECO:0007669"/>
    <property type="project" value="TreeGrafter"/>
</dbReference>
<comment type="similarity">
    <text evidence="2">Belongs to the peptidase S9A family.</text>
</comment>
<dbReference type="Pfam" id="PF00326">
    <property type="entry name" value="Peptidase_S9"/>
    <property type="match status" value="1"/>
</dbReference>
<comment type="catalytic activity">
    <reaction evidence="1">
        <text>Hydrolysis of Pro-|-Xaa &gt;&gt; Ala-|-Xaa in oligopeptides.</text>
        <dbReference type="EC" id="3.4.21.26"/>
    </reaction>
</comment>
<keyword evidence="4" id="KW-0645">Protease</keyword>
<dbReference type="PROSITE" id="PS00708">
    <property type="entry name" value="PRO_ENDOPEP_SER"/>
    <property type="match status" value="1"/>
</dbReference>
<dbReference type="Pfam" id="PF02897">
    <property type="entry name" value="Peptidase_S9_N"/>
    <property type="match status" value="1"/>
</dbReference>
<evidence type="ECO:0000256" key="5">
    <source>
        <dbReference type="ARBA" id="ARBA00022801"/>
    </source>
</evidence>
<dbReference type="InterPro" id="IPR023302">
    <property type="entry name" value="Pept_S9A_N"/>
</dbReference>
<dbReference type="Proteomes" id="UP000777784">
    <property type="component" value="Unassembled WGS sequence"/>
</dbReference>
<evidence type="ECO:0000256" key="6">
    <source>
        <dbReference type="ARBA" id="ARBA00022825"/>
    </source>
</evidence>
<dbReference type="InterPro" id="IPR029058">
    <property type="entry name" value="AB_hydrolase_fold"/>
</dbReference>
<dbReference type="Gene3D" id="3.40.50.1820">
    <property type="entry name" value="alpha/beta hydrolase"/>
    <property type="match status" value="1"/>
</dbReference>
<evidence type="ECO:0000256" key="1">
    <source>
        <dbReference type="ARBA" id="ARBA00001070"/>
    </source>
</evidence>
<gene>
    <name evidence="9" type="ORF">KJ970_11200</name>
</gene>
<keyword evidence="5" id="KW-0378">Hydrolase</keyword>
<protein>
    <recommendedName>
        <fullName evidence="3">prolyl oligopeptidase</fullName>
        <ecNumber evidence="3">3.4.21.26</ecNumber>
    </recommendedName>
</protein>
<dbReference type="InterPro" id="IPR051167">
    <property type="entry name" value="Prolyl_oligopep/macrocyclase"/>
</dbReference>
<dbReference type="EMBL" id="JAHJDP010000065">
    <property type="protein sequence ID" value="MBU2691483.1"/>
    <property type="molecule type" value="Genomic_DNA"/>
</dbReference>
<evidence type="ECO:0000259" key="7">
    <source>
        <dbReference type="Pfam" id="PF00326"/>
    </source>
</evidence>
<evidence type="ECO:0000256" key="3">
    <source>
        <dbReference type="ARBA" id="ARBA00011897"/>
    </source>
</evidence>
<dbReference type="InterPro" id="IPR002471">
    <property type="entry name" value="Pept_S9_AS"/>
</dbReference>
<comment type="caution">
    <text evidence="9">The sequence shown here is derived from an EMBL/GenBank/DDBJ whole genome shotgun (WGS) entry which is preliminary data.</text>
</comment>
<dbReference type="PANTHER" id="PTHR42881:SF2">
    <property type="entry name" value="PROLYL ENDOPEPTIDASE"/>
    <property type="match status" value="1"/>
</dbReference>
<proteinExistence type="inferred from homology"/>
<dbReference type="InterPro" id="IPR002470">
    <property type="entry name" value="Peptidase_S9A"/>
</dbReference>
<dbReference type="GO" id="GO:0070012">
    <property type="term" value="F:oligopeptidase activity"/>
    <property type="evidence" value="ECO:0007669"/>
    <property type="project" value="TreeGrafter"/>
</dbReference>
<accession>A0A948RXQ9</accession>
<dbReference type="EC" id="3.4.21.26" evidence="3"/>
<dbReference type="Gene3D" id="2.130.10.120">
    <property type="entry name" value="Prolyl oligopeptidase, N-terminal domain"/>
    <property type="match status" value="1"/>
</dbReference>
<feature type="domain" description="Peptidase S9A N-terminal" evidence="8">
    <location>
        <begin position="12"/>
        <end position="407"/>
    </location>
</feature>
<reference evidence="9" key="1">
    <citation type="submission" date="2021-05" db="EMBL/GenBank/DDBJ databases">
        <title>Energy efficiency and biological interactions define the core microbiome of deep oligotrophic groundwater.</title>
        <authorList>
            <person name="Mehrshad M."/>
            <person name="Lopez-Fernandez M."/>
            <person name="Bell E."/>
            <person name="Bernier-Latmani R."/>
            <person name="Bertilsson S."/>
            <person name="Dopson M."/>
        </authorList>
    </citation>
    <scope>NUCLEOTIDE SEQUENCE</scope>
    <source>
        <strain evidence="9">Modern_marine.mb.64</strain>
    </source>
</reference>
<evidence type="ECO:0000313" key="10">
    <source>
        <dbReference type="Proteomes" id="UP000777784"/>
    </source>
</evidence>
<dbReference type="FunFam" id="2.130.10.120:FF:000001">
    <property type="entry name" value="Prolyl endopeptidase"/>
    <property type="match status" value="1"/>
</dbReference>
<dbReference type="PRINTS" id="PR00862">
    <property type="entry name" value="PROLIGOPTASE"/>
</dbReference>
<evidence type="ECO:0000259" key="8">
    <source>
        <dbReference type="Pfam" id="PF02897"/>
    </source>
</evidence>
<dbReference type="FunFam" id="3.40.50.1820:FF:000005">
    <property type="entry name" value="Prolyl endopeptidase"/>
    <property type="match status" value="1"/>
</dbReference>
<organism evidence="9 10">
    <name type="scientific">Eiseniibacteriota bacterium</name>
    <dbReference type="NCBI Taxonomy" id="2212470"/>
    <lineage>
        <taxon>Bacteria</taxon>
        <taxon>Candidatus Eiseniibacteriota</taxon>
    </lineage>
</organism>
<sequence>MIKYPESPCDDIVEKIHGIEVKDPYRRLEDLDSNQTQQWIAAENDVTFRYLDKIPFRNSIHRRMTELWNYEKFGIPFKKGERYFFTKNNGLQNQDVLYWSESLAGEPKVLLDPNALSDDGTISLIEFAVSDDGKKLAYGLSASGSDWQEWRFMEVGSGRTLPDKLNWVKFSGAAWSKDGMDFYYSRYDEPDESDIYKGANYYHKLYKHRLNTLQSEDILIYEKPNEKEWGFEGHATHDGAYLLILIWKGTYRENGIAYLDLQDPQAQVIELLTDFDASYHFIGNTGSIFYFMTDLDAPSGRVISMDTRRGAGLEKQEIIPPAGDALQSVEFINKMFAAIYLHDAHTRIKVFNRTGEFIREIKLPGIGTVEQIRGRYDDREAFFSYTDFTTPGTICHYDMGTGELNVVWQAELPFKADDYETEQIFYDSKDGTKVPLFICHKKGIQLDGHQPALLYGYGGFNIARTPFFSVPHLVWMEMGGLFALANIRGGAEYGKEWHEQGTKLKKQNVFDDFIAAAEWLIDNKYTCPSKLAISGRSNGGLLIGACMTQRPDLFGACIPIVGVLDMLRFHKFTIGWAWTSDYGSPDDPAEFEALLAYSPYHNLKPGTAYPATLICTGDHDDRVFPAHSFKFAAALQSVQTGEQPGLIRIETKAGHGLGKPVSKLIDEATDQWAFLTTALDITPAGPAGDLVVDP</sequence>
<dbReference type="SUPFAM" id="SSF50993">
    <property type="entry name" value="Peptidase/esterase 'gauge' domain"/>
    <property type="match status" value="1"/>
</dbReference>
<dbReference type="GO" id="GO:0004252">
    <property type="term" value="F:serine-type endopeptidase activity"/>
    <property type="evidence" value="ECO:0007669"/>
    <property type="project" value="UniProtKB-EC"/>
</dbReference>
<dbReference type="PANTHER" id="PTHR42881">
    <property type="entry name" value="PROLYL ENDOPEPTIDASE"/>
    <property type="match status" value="1"/>
</dbReference>
<evidence type="ECO:0000313" key="9">
    <source>
        <dbReference type="EMBL" id="MBU2691483.1"/>
    </source>
</evidence>
<dbReference type="InterPro" id="IPR001375">
    <property type="entry name" value="Peptidase_S9_cat"/>
</dbReference>
<evidence type="ECO:0000256" key="2">
    <source>
        <dbReference type="ARBA" id="ARBA00005228"/>
    </source>
</evidence>
<evidence type="ECO:0000256" key="4">
    <source>
        <dbReference type="ARBA" id="ARBA00022670"/>
    </source>
</evidence>
<dbReference type="AlphaFoldDB" id="A0A948RXQ9"/>
<feature type="domain" description="Peptidase S9 prolyl oligopeptidase catalytic" evidence="7">
    <location>
        <begin position="473"/>
        <end position="680"/>
    </location>
</feature>
<dbReference type="GO" id="GO:0006508">
    <property type="term" value="P:proteolysis"/>
    <property type="evidence" value="ECO:0007669"/>
    <property type="project" value="UniProtKB-KW"/>
</dbReference>
<keyword evidence="6" id="KW-0720">Serine protease</keyword>
<dbReference type="SUPFAM" id="SSF53474">
    <property type="entry name" value="alpha/beta-Hydrolases"/>
    <property type="match status" value="1"/>
</dbReference>
<name>A0A948RXQ9_UNCEI</name>